<dbReference type="EMBL" id="CP027668">
    <property type="protein sequence ID" value="AVO47087.1"/>
    <property type="molecule type" value="Genomic_DNA"/>
</dbReference>
<protein>
    <submittedName>
        <fullName evidence="3">Uncharacterized protein</fullName>
    </submittedName>
</protein>
<accession>A0A2S0NG94</accession>
<dbReference type="InterPro" id="IPR000594">
    <property type="entry name" value="ThiF_NAD_FAD-bd"/>
</dbReference>
<dbReference type="SUPFAM" id="SSF69572">
    <property type="entry name" value="Activating enzymes of the ubiquitin-like proteins"/>
    <property type="match status" value="1"/>
</dbReference>
<evidence type="ECO:0000313" key="4">
    <source>
        <dbReference type="Proteomes" id="UP000237889"/>
    </source>
</evidence>
<dbReference type="PANTHER" id="PTHR43267">
    <property type="entry name" value="TRNA THREONYLCARBAMOYLADENOSINE DEHYDRATASE"/>
    <property type="match status" value="1"/>
</dbReference>
<dbReference type="InterPro" id="IPR035985">
    <property type="entry name" value="Ubiquitin-activating_enz"/>
</dbReference>
<dbReference type="Proteomes" id="UP000237889">
    <property type="component" value="Chromosome"/>
</dbReference>
<evidence type="ECO:0000313" key="3">
    <source>
        <dbReference type="EMBL" id="AVO47087.1"/>
    </source>
</evidence>
<name>A0A2S0NG94_9HYPH</name>
<dbReference type="Pfam" id="PF00899">
    <property type="entry name" value="ThiF"/>
    <property type="match status" value="1"/>
</dbReference>
<keyword evidence="4" id="KW-1185">Reference proteome</keyword>
<organism evidence="3 4">
    <name type="scientific">Phreatobacter cathodiphilus</name>
    <dbReference type="NCBI Taxonomy" id="1868589"/>
    <lineage>
        <taxon>Bacteria</taxon>
        <taxon>Pseudomonadati</taxon>
        <taxon>Pseudomonadota</taxon>
        <taxon>Alphaproteobacteria</taxon>
        <taxon>Hyphomicrobiales</taxon>
        <taxon>Phreatobacteraceae</taxon>
        <taxon>Phreatobacter</taxon>
    </lineage>
</organism>
<proteinExistence type="predicted"/>
<feature type="domain" description="Prokaryotic E2 family B" evidence="2">
    <location>
        <begin position="21"/>
        <end position="122"/>
    </location>
</feature>
<dbReference type="KEGG" id="phr:C6569_19660"/>
<sequence>MHDALLERGFRRVPSGSVDIYEGRLLITSGEVPVTVLVPDLDFVTMPLVHISESWQGPDRRLPHLGPSRLICYYALGSVVLDRYDPGGTIVRCIEQATRVLEDAVEGRSDADFGAEFDAHWSARWMLCDLPAGYSGPATIIYPRLSVASEPTPVLVAGSSWARDRDPPRRADGPEETALVVSIGTPLTLDPERKWPPADYDELVDWLRWADPVLTSRLEEALSSGTGHQATLAIRATNGTFACRITVPPPMRTVEFLVNRRSTLARNLARPVGQVSLERITADSADLGYIYGRNLGSRGGLAGRSVAVVGCGTIGSFLAQQIALCGAGTGGGHLLLVDTDDLRTANLGRHLLGIPFLHRNKAEACARYLNIMMPGAKVEWSAKAAQTLTALRGFDLVVDATGEEALSLALNQAAVDRRPSGPALLFCWLMGNGAAAQCILVDGEAGKACLKCLKPELAGEPVYPVMRPDVEMEFGRVEACADGEFVTFPVSRSVAAAALACDLALDWAAGRPGHRLRTRIFEPDKAFEVADCSPGVTDRCPACSTRR</sequence>
<reference evidence="3 4" key="1">
    <citation type="submission" date="2018-03" db="EMBL/GenBank/DDBJ databases">
        <title>Genome sequencing of Phreatobacter sp.</title>
        <authorList>
            <person name="Kim S.-J."/>
            <person name="Heo J."/>
            <person name="Kwon S.-W."/>
        </authorList>
    </citation>
    <scope>NUCLEOTIDE SEQUENCE [LARGE SCALE GENOMIC DNA]</scope>
    <source>
        <strain evidence="3 4">S-12</strain>
    </source>
</reference>
<dbReference type="OrthoDB" id="891532at2"/>
<dbReference type="AlphaFoldDB" id="A0A2S0NG94"/>
<gene>
    <name evidence="3" type="ORF">C6569_19660</name>
</gene>
<dbReference type="InterPro" id="IPR045886">
    <property type="entry name" value="ThiF/MoeB/HesA"/>
</dbReference>
<dbReference type="InterPro" id="IPR032701">
    <property type="entry name" value="Prok-E2_B_dom"/>
</dbReference>
<dbReference type="RefSeq" id="WP_106750457.1">
    <property type="nucleotide sequence ID" value="NZ_CP027668.1"/>
</dbReference>
<dbReference type="GO" id="GO:0061504">
    <property type="term" value="P:cyclic threonylcarbamoyladenosine biosynthetic process"/>
    <property type="evidence" value="ECO:0007669"/>
    <property type="project" value="TreeGrafter"/>
</dbReference>
<dbReference type="Pfam" id="PF14461">
    <property type="entry name" value="Prok-E2_B"/>
    <property type="match status" value="1"/>
</dbReference>
<dbReference type="PANTHER" id="PTHR43267:SF1">
    <property type="entry name" value="TRNA THREONYLCARBAMOYLADENOSINE DEHYDRATASE"/>
    <property type="match status" value="1"/>
</dbReference>
<dbReference type="GO" id="GO:0061503">
    <property type="term" value="F:tRNA threonylcarbamoyladenosine dehydratase"/>
    <property type="evidence" value="ECO:0007669"/>
    <property type="project" value="TreeGrafter"/>
</dbReference>
<dbReference type="GO" id="GO:0008641">
    <property type="term" value="F:ubiquitin-like modifier activating enzyme activity"/>
    <property type="evidence" value="ECO:0007669"/>
    <property type="project" value="InterPro"/>
</dbReference>
<evidence type="ECO:0000259" key="1">
    <source>
        <dbReference type="Pfam" id="PF00899"/>
    </source>
</evidence>
<dbReference type="Gene3D" id="3.40.50.720">
    <property type="entry name" value="NAD(P)-binding Rossmann-like Domain"/>
    <property type="match status" value="1"/>
</dbReference>
<feature type="domain" description="THIF-type NAD/FAD binding fold" evidence="1">
    <location>
        <begin position="305"/>
        <end position="457"/>
    </location>
</feature>
<evidence type="ECO:0000259" key="2">
    <source>
        <dbReference type="Pfam" id="PF14461"/>
    </source>
</evidence>